<evidence type="ECO:0000256" key="8">
    <source>
        <dbReference type="ARBA" id="ARBA00023136"/>
    </source>
</evidence>
<dbReference type="Proteomes" id="UP000289340">
    <property type="component" value="Chromosome 10"/>
</dbReference>
<proteinExistence type="inferred from homology"/>
<dbReference type="CDD" id="cd01650">
    <property type="entry name" value="RT_nLTR_like"/>
    <property type="match status" value="1"/>
</dbReference>
<feature type="transmembrane region" description="Helical" evidence="9">
    <location>
        <begin position="83"/>
        <end position="102"/>
    </location>
</feature>
<dbReference type="InterPro" id="IPR026960">
    <property type="entry name" value="RVT-Znf"/>
</dbReference>
<dbReference type="AlphaFoldDB" id="A0A445ILN1"/>
<keyword evidence="8 9" id="KW-0472">Membrane</keyword>
<organism evidence="11 12">
    <name type="scientific">Glycine soja</name>
    <name type="common">Wild soybean</name>
    <dbReference type="NCBI Taxonomy" id="3848"/>
    <lineage>
        <taxon>Eukaryota</taxon>
        <taxon>Viridiplantae</taxon>
        <taxon>Streptophyta</taxon>
        <taxon>Embryophyta</taxon>
        <taxon>Tracheophyta</taxon>
        <taxon>Spermatophyta</taxon>
        <taxon>Magnoliopsida</taxon>
        <taxon>eudicotyledons</taxon>
        <taxon>Gunneridae</taxon>
        <taxon>Pentapetalae</taxon>
        <taxon>rosids</taxon>
        <taxon>fabids</taxon>
        <taxon>Fabales</taxon>
        <taxon>Fabaceae</taxon>
        <taxon>Papilionoideae</taxon>
        <taxon>50 kb inversion clade</taxon>
        <taxon>NPAAA clade</taxon>
        <taxon>indigoferoid/millettioid clade</taxon>
        <taxon>Phaseoleae</taxon>
        <taxon>Glycine</taxon>
        <taxon>Glycine subgen. Soja</taxon>
    </lineage>
</organism>
<dbReference type="PROSITE" id="PS50878">
    <property type="entry name" value="RT_POL"/>
    <property type="match status" value="1"/>
</dbReference>
<evidence type="ECO:0000256" key="2">
    <source>
        <dbReference type="ARBA" id="ARBA00005484"/>
    </source>
</evidence>
<evidence type="ECO:0000313" key="11">
    <source>
        <dbReference type="EMBL" id="RZB86951.1"/>
    </source>
</evidence>
<evidence type="ECO:0000256" key="1">
    <source>
        <dbReference type="ARBA" id="ARBA00004141"/>
    </source>
</evidence>
<protein>
    <submittedName>
        <fullName evidence="11">Oligopeptide transporter 3</fullName>
    </submittedName>
</protein>
<accession>A0A445ILN1</accession>
<evidence type="ECO:0000256" key="5">
    <source>
        <dbReference type="ARBA" id="ARBA00022856"/>
    </source>
</evidence>
<dbReference type="InterPro" id="IPR004648">
    <property type="entry name" value="Oligpept_transpt"/>
</dbReference>
<comment type="similarity">
    <text evidence="2">Belongs to the oligopeptide OPT transporter (TC 2.A.67.1) family.</text>
</comment>
<dbReference type="Pfam" id="PF03169">
    <property type="entry name" value="OPT"/>
    <property type="match status" value="1"/>
</dbReference>
<evidence type="ECO:0000256" key="9">
    <source>
        <dbReference type="SAM" id="Phobius"/>
    </source>
</evidence>
<feature type="domain" description="Reverse transcriptase" evidence="10">
    <location>
        <begin position="439"/>
        <end position="717"/>
    </location>
</feature>
<feature type="transmembrane region" description="Helical" evidence="9">
    <location>
        <begin position="57"/>
        <end position="74"/>
    </location>
</feature>
<dbReference type="Pfam" id="PF13966">
    <property type="entry name" value="zf-RVT"/>
    <property type="match status" value="1"/>
</dbReference>
<reference evidence="11 12" key="1">
    <citation type="submission" date="2018-09" db="EMBL/GenBank/DDBJ databases">
        <title>A high-quality reference genome of wild soybean provides a powerful tool to mine soybean genomes.</title>
        <authorList>
            <person name="Xie M."/>
            <person name="Chung C.Y.L."/>
            <person name="Li M.-W."/>
            <person name="Wong F.-L."/>
            <person name="Chan T.-F."/>
            <person name="Lam H.-M."/>
        </authorList>
    </citation>
    <scope>NUCLEOTIDE SEQUENCE [LARGE SCALE GENOMIC DNA]</scope>
    <source>
        <strain evidence="12">cv. W05</strain>
        <tissue evidence="11">Hypocotyl of etiolated seedlings</tissue>
    </source>
</reference>
<evidence type="ECO:0000256" key="3">
    <source>
        <dbReference type="ARBA" id="ARBA00022448"/>
    </source>
</evidence>
<evidence type="ECO:0000313" key="12">
    <source>
        <dbReference type="Proteomes" id="UP000289340"/>
    </source>
</evidence>
<dbReference type="Pfam" id="PF00078">
    <property type="entry name" value="RVT_1"/>
    <property type="match status" value="1"/>
</dbReference>
<keyword evidence="3" id="KW-0813">Transport</keyword>
<feature type="transmembrane region" description="Helical" evidence="9">
    <location>
        <begin position="132"/>
        <end position="155"/>
    </location>
</feature>
<sequence length="1023" mass="117801">MGRGDQILFWEDAWAEDGIPLKDQFPERQKLMLDASVIWGMIGPKRLFGPDGLYRNLVWLFLIGAVLPVPIWVLSKIFHEKKWIPLINIPFITYGFAGMPPATPTNNASWLVTGMIFNYFVFRYSKRWWQKYNYVLSAALDAGTAFMGVLIFFALQNADHNLKWWGSELDHCPLATCPTAPGIEVEAQAEYSSHDDHRKNQLRKILGKQKGYQKMVREAWKNDQQRGWGGIVLKNKLKNLKAVIKQWSKVEGNINAKKILNIQQKLNEVENLASHRNLSNQELKDRNALQQELWNASNAFESLMRQKYRARWLKEGDYNTAYFHRLINFRRAYNAIPSILIDGEWVQQPNTVKTEVANFFQNRFTEQMHSRPTLDGIHFKSISQGQREQLTAPFSDQEIKEVVWGCGGDKCPGPDGLNFNFIKQFWDVLNPEFRRFVDEFYAHGSFPRGSNASFVALIPKMNHPQSLNDYRPISLIGCMYKVIAKLLSNRLRSVMDDLIDERQSSFIKGRHILHGILILNEVVEEAMRSKKPVMIFKVDFEKAYDSVSWSFLDYMLFRLGFCQKWRKWISACLQSATISVLINGSPSKEFSPSRGLRQGDSLAPLLFNIIGEGLTGMMREVAQKNLYRSFLVGKRKEPINILQYADDTVFVGEVAWENVYVVKALLRGFELASGLKINFAKSQFGIIGGGVNWGLEAAHTLNCSQMDYPFHYLGIPIGANPSSQLVWEPLITKFKSKLSKWAQKDISIGGRNFLWGGDNAHNKIPWVKWANICLPKNDGGLGIKDISKFNVALMGRWMWAFPSGQQQLWVRVLNSKYGGWEWGKNQILDRQVARADYTLEQKYNQLFRISRQQNSLISNMGDFNNDSWGWDLRWRRNLFDHESDLAVQFMEAIYSTPIQRNIKDSMLWLAEPHGQYTTKSTYNLCINPSTTSSDGMIYKTIWKLKIPPQVVVFCWRLLKNRLPTKDNLLRRNINIQDHNFPLCGSVQEDVGHLFFNCNLTKGDRSIQVRGGEKNAREEAGESI</sequence>
<keyword evidence="6" id="KW-0653">Protein transport</keyword>
<dbReference type="InterPro" id="IPR000477">
    <property type="entry name" value="RT_dom"/>
</dbReference>
<dbReference type="PANTHER" id="PTHR22601">
    <property type="entry name" value="ISP4 LIKE PROTEIN"/>
    <property type="match status" value="1"/>
</dbReference>
<dbReference type="InterPro" id="IPR004813">
    <property type="entry name" value="OPT"/>
</dbReference>
<keyword evidence="7 9" id="KW-1133">Transmembrane helix</keyword>
<dbReference type="EMBL" id="QZWG01000010">
    <property type="protein sequence ID" value="RZB86951.1"/>
    <property type="molecule type" value="Genomic_DNA"/>
</dbReference>
<comment type="caution">
    <text evidence="11">The sequence shown here is derived from an EMBL/GenBank/DDBJ whole genome shotgun (WGS) entry which is preliminary data.</text>
</comment>
<keyword evidence="5" id="KW-0571">Peptide transport</keyword>
<comment type="subcellular location">
    <subcellularLocation>
        <location evidence="1">Membrane</location>
        <topology evidence="1">Multi-pass membrane protein</topology>
    </subcellularLocation>
</comment>
<keyword evidence="12" id="KW-1185">Reference proteome</keyword>
<dbReference type="GO" id="GO:0035673">
    <property type="term" value="F:oligopeptide transmembrane transporter activity"/>
    <property type="evidence" value="ECO:0007669"/>
    <property type="project" value="InterPro"/>
</dbReference>
<name>A0A445ILN1_GLYSO</name>
<gene>
    <name evidence="11" type="ORF">D0Y65_026880</name>
</gene>
<dbReference type="GO" id="GO:0016020">
    <property type="term" value="C:membrane"/>
    <property type="evidence" value="ECO:0007669"/>
    <property type="project" value="UniProtKB-SubCell"/>
</dbReference>
<evidence type="ECO:0000259" key="10">
    <source>
        <dbReference type="PROSITE" id="PS50878"/>
    </source>
</evidence>
<evidence type="ECO:0000256" key="4">
    <source>
        <dbReference type="ARBA" id="ARBA00022692"/>
    </source>
</evidence>
<keyword evidence="4 9" id="KW-0812">Transmembrane</keyword>
<dbReference type="GO" id="GO:0015031">
    <property type="term" value="P:protein transport"/>
    <property type="evidence" value="ECO:0007669"/>
    <property type="project" value="UniProtKB-KW"/>
</dbReference>
<evidence type="ECO:0000256" key="7">
    <source>
        <dbReference type="ARBA" id="ARBA00022989"/>
    </source>
</evidence>
<evidence type="ECO:0000256" key="6">
    <source>
        <dbReference type="ARBA" id="ARBA00022927"/>
    </source>
</evidence>